<dbReference type="PANTHER" id="PTHR33063:SF13">
    <property type="entry name" value="OS02G0583500 PROTEIN"/>
    <property type="match status" value="1"/>
</dbReference>
<dbReference type="OrthoDB" id="1706770at2759"/>
<evidence type="ECO:0000256" key="1">
    <source>
        <dbReference type="SAM" id="MobiDB-lite"/>
    </source>
</evidence>
<feature type="compositionally biased region" description="Polar residues" evidence="1">
    <location>
        <begin position="1"/>
        <end position="10"/>
    </location>
</feature>
<dbReference type="InterPro" id="IPR004252">
    <property type="entry name" value="Probable_transposase_24"/>
</dbReference>
<reference evidence="3" key="1">
    <citation type="submission" date="2025-08" db="UniProtKB">
        <authorList>
            <consortium name="RefSeq"/>
        </authorList>
    </citation>
    <scope>IDENTIFICATION</scope>
</reference>
<evidence type="ECO:0000313" key="3">
    <source>
        <dbReference type="RefSeq" id="XP_029116630.1"/>
    </source>
</evidence>
<feature type="region of interest" description="Disordered" evidence="1">
    <location>
        <begin position="1"/>
        <end position="95"/>
    </location>
</feature>
<dbReference type="Pfam" id="PF03004">
    <property type="entry name" value="Transposase_24"/>
    <property type="match status" value="1"/>
</dbReference>
<dbReference type="Proteomes" id="UP000504607">
    <property type="component" value="Unplaced"/>
</dbReference>
<accession>A0A8N4EX90</accession>
<dbReference type="AlphaFoldDB" id="A0A8N4EX90"/>
<protein>
    <submittedName>
        <fullName evidence="3">Uncharacterized protein LOC105061420</fullName>
    </submittedName>
</protein>
<dbReference type="RefSeq" id="XP_029116630.1">
    <property type="nucleotide sequence ID" value="XM_029260797.1"/>
</dbReference>
<feature type="compositionally biased region" description="Pro residues" evidence="1">
    <location>
        <begin position="73"/>
        <end position="87"/>
    </location>
</feature>
<sequence>MITPPSSQLPPTHIPSASLDPVLSEVTPSTPSLADVAPPLSRYQQLLQSHGIMGPPPSSQLPSAHVPLASLDPTPPEVAPPAPPPSSQLPQVHTSHTELEPIDHTHPVMDVTPDVSSIGSTSMDGCKKRGCTRGIGLSKTNKALGKKIEINISTKEGRPTNAIQSVKLSNKLGIIARNIFSVKPRWSKLTEQKLDVKGLKTDEEVCASIKKLLLLKSKDPRYRLHMHYLNHRKDSKPSTMSTVEWIDLCTYWSKEKTQLTCEHNKKSRSFVKCQANIGSKAFVPIRHKINENELNGEEYDRIMLWYHTHYTPSHGDTPSRWTTPECENEIMQVLEQFISDGHPMTPDQICDKVLETRSDYIYGLGVEPHSEG</sequence>
<dbReference type="PANTHER" id="PTHR33063">
    <property type="entry name" value="OS02G0583500 PROTEIN"/>
    <property type="match status" value="1"/>
</dbReference>
<proteinExistence type="predicted"/>
<keyword evidence="2" id="KW-1185">Reference proteome</keyword>
<organism evidence="2 3">
    <name type="scientific">Elaeis guineensis var. tenera</name>
    <name type="common">Oil palm</name>
    <dbReference type="NCBI Taxonomy" id="51953"/>
    <lineage>
        <taxon>Eukaryota</taxon>
        <taxon>Viridiplantae</taxon>
        <taxon>Streptophyta</taxon>
        <taxon>Embryophyta</taxon>
        <taxon>Tracheophyta</taxon>
        <taxon>Spermatophyta</taxon>
        <taxon>Magnoliopsida</taxon>
        <taxon>Liliopsida</taxon>
        <taxon>Arecaceae</taxon>
        <taxon>Arecoideae</taxon>
        <taxon>Cocoseae</taxon>
        <taxon>Elaeidinae</taxon>
        <taxon>Elaeis</taxon>
    </lineage>
</organism>
<name>A0A8N4EX90_ELAGV</name>
<gene>
    <name evidence="3" type="primary">LOC105061420</name>
</gene>
<evidence type="ECO:0000313" key="2">
    <source>
        <dbReference type="Proteomes" id="UP000504607"/>
    </source>
</evidence>